<protein>
    <recommendedName>
        <fullName evidence="5">Transmembrane protein</fullName>
    </recommendedName>
</protein>
<dbReference type="EMBL" id="CAJJDO010000002">
    <property type="protein sequence ID" value="CAD8133528.1"/>
    <property type="molecule type" value="Genomic_DNA"/>
</dbReference>
<keyword evidence="1" id="KW-0175">Coiled coil</keyword>
<comment type="caution">
    <text evidence="3">The sequence shown here is derived from an EMBL/GenBank/DDBJ whole genome shotgun (WGS) entry which is preliminary data.</text>
</comment>
<sequence length="297" mass="35648">MIKILILLAQFLEFLFSVSLCTFMKIGREETKMSGRVLKFAYRVEKNLLYNYEFGPNTKDIRLCLIPFLLPTICKKIINIKSPLSFYELLLALIDVLSLVDYINTTESYQRYCLVYTIRVIRTMMMLFELVQEITKMVILHYEQILQNRLLQMQQKKQSLQSSINQQQQLLSIQQQQILNEDFDSDEQSKLNNTRKQQQQQQQTLIKRIIFPQMKIPCILLNLIINQQQYYIQIIDPWSFDKSFSQIYIREQLLIMIKLNYCCQIYQTLKKTKCNQQALHKYRELIAEYLSQLIWMN</sequence>
<evidence type="ECO:0008006" key="5">
    <source>
        <dbReference type="Google" id="ProtNLM"/>
    </source>
</evidence>
<dbReference type="AlphaFoldDB" id="A0A8S1RZU6"/>
<keyword evidence="4" id="KW-1185">Reference proteome</keyword>
<organism evidence="3 4">
    <name type="scientific">Paramecium pentaurelia</name>
    <dbReference type="NCBI Taxonomy" id="43138"/>
    <lineage>
        <taxon>Eukaryota</taxon>
        <taxon>Sar</taxon>
        <taxon>Alveolata</taxon>
        <taxon>Ciliophora</taxon>
        <taxon>Intramacronucleata</taxon>
        <taxon>Oligohymenophorea</taxon>
        <taxon>Peniculida</taxon>
        <taxon>Parameciidae</taxon>
        <taxon>Paramecium</taxon>
    </lineage>
</organism>
<keyword evidence="2" id="KW-0732">Signal</keyword>
<evidence type="ECO:0000256" key="1">
    <source>
        <dbReference type="SAM" id="Coils"/>
    </source>
</evidence>
<feature type="signal peptide" evidence="2">
    <location>
        <begin position="1"/>
        <end position="17"/>
    </location>
</feature>
<accession>A0A8S1RZU6</accession>
<gene>
    <name evidence="3" type="ORF">PPENT_87.1.T0020450</name>
</gene>
<name>A0A8S1RZU6_9CILI</name>
<evidence type="ECO:0000313" key="4">
    <source>
        <dbReference type="Proteomes" id="UP000689195"/>
    </source>
</evidence>
<evidence type="ECO:0000256" key="2">
    <source>
        <dbReference type="SAM" id="SignalP"/>
    </source>
</evidence>
<proteinExistence type="predicted"/>
<dbReference type="OrthoDB" id="308567at2759"/>
<feature type="coiled-coil region" evidence="1">
    <location>
        <begin position="143"/>
        <end position="170"/>
    </location>
</feature>
<dbReference type="Proteomes" id="UP000689195">
    <property type="component" value="Unassembled WGS sequence"/>
</dbReference>
<reference evidence="3" key="1">
    <citation type="submission" date="2021-01" db="EMBL/GenBank/DDBJ databases">
        <authorList>
            <consortium name="Genoscope - CEA"/>
            <person name="William W."/>
        </authorList>
    </citation>
    <scope>NUCLEOTIDE SEQUENCE</scope>
</reference>
<feature type="chain" id="PRO_5035874734" description="Transmembrane protein" evidence="2">
    <location>
        <begin position="18"/>
        <end position="297"/>
    </location>
</feature>
<evidence type="ECO:0000313" key="3">
    <source>
        <dbReference type="EMBL" id="CAD8133528.1"/>
    </source>
</evidence>